<evidence type="ECO:0000313" key="2">
    <source>
        <dbReference type="Proteomes" id="UP000186922"/>
    </source>
</evidence>
<keyword evidence="2" id="KW-1185">Reference proteome</keyword>
<comment type="caution">
    <text evidence="1">The sequence shown here is derived from an EMBL/GenBank/DDBJ whole genome shotgun (WGS) entry which is preliminary data.</text>
</comment>
<accession>A0A1D1VNN9</accession>
<dbReference type="Proteomes" id="UP000186922">
    <property type="component" value="Unassembled WGS sequence"/>
</dbReference>
<gene>
    <name evidence="1" type="primary">RvY_13657</name>
    <name evidence="1" type="synonym">RvY_13657.1</name>
    <name evidence="1" type="ORF">RvY_13657-1</name>
</gene>
<sequence>MIIFSVMLVYGLFHPVSPNHLRTSRSSLSYLERFSKGKKYANLSSDPEPDRFDYFSRTKVTFYPVWNSSPPLLCQKSLQMSFLGKSMTLCLKNLGTLDRDIRVSDLTSDGSEKLSLPHSDLTCHYGGTVVSCLIDNCTMGVASISDCGSGIYGFLRIEEGGFLLTPVQADEGNRNTTD</sequence>
<proteinExistence type="predicted"/>
<protein>
    <submittedName>
        <fullName evidence="1">Uncharacterized protein</fullName>
    </submittedName>
</protein>
<dbReference type="AlphaFoldDB" id="A0A1D1VNN9"/>
<evidence type="ECO:0000313" key="1">
    <source>
        <dbReference type="EMBL" id="GAV03197.1"/>
    </source>
</evidence>
<dbReference type="EMBL" id="BDGG01000009">
    <property type="protein sequence ID" value="GAV03197.1"/>
    <property type="molecule type" value="Genomic_DNA"/>
</dbReference>
<reference evidence="1 2" key="1">
    <citation type="journal article" date="2016" name="Nat. Commun.">
        <title>Extremotolerant tardigrade genome and improved radiotolerance of human cultured cells by tardigrade-unique protein.</title>
        <authorList>
            <person name="Hashimoto T."/>
            <person name="Horikawa D.D."/>
            <person name="Saito Y."/>
            <person name="Kuwahara H."/>
            <person name="Kozuka-Hata H."/>
            <person name="Shin-I T."/>
            <person name="Minakuchi Y."/>
            <person name="Ohishi K."/>
            <person name="Motoyama A."/>
            <person name="Aizu T."/>
            <person name="Enomoto A."/>
            <person name="Kondo K."/>
            <person name="Tanaka S."/>
            <person name="Hara Y."/>
            <person name="Koshikawa S."/>
            <person name="Sagara H."/>
            <person name="Miura T."/>
            <person name="Yokobori S."/>
            <person name="Miyagawa K."/>
            <person name="Suzuki Y."/>
            <person name="Kubo T."/>
            <person name="Oyama M."/>
            <person name="Kohara Y."/>
            <person name="Fujiyama A."/>
            <person name="Arakawa K."/>
            <person name="Katayama T."/>
            <person name="Toyoda A."/>
            <person name="Kunieda T."/>
        </authorList>
    </citation>
    <scope>NUCLEOTIDE SEQUENCE [LARGE SCALE GENOMIC DNA]</scope>
    <source>
        <strain evidence="1 2">YOKOZUNA-1</strain>
    </source>
</reference>
<name>A0A1D1VNN9_RAMVA</name>
<organism evidence="1 2">
    <name type="scientific">Ramazzottius varieornatus</name>
    <name type="common">Water bear</name>
    <name type="synonym">Tardigrade</name>
    <dbReference type="NCBI Taxonomy" id="947166"/>
    <lineage>
        <taxon>Eukaryota</taxon>
        <taxon>Metazoa</taxon>
        <taxon>Ecdysozoa</taxon>
        <taxon>Tardigrada</taxon>
        <taxon>Eutardigrada</taxon>
        <taxon>Parachela</taxon>
        <taxon>Hypsibioidea</taxon>
        <taxon>Ramazzottiidae</taxon>
        <taxon>Ramazzottius</taxon>
    </lineage>
</organism>